<gene>
    <name evidence="2" type="ORF">HERILL_LOCUS5601</name>
</gene>
<feature type="compositionally biased region" description="Low complexity" evidence="1">
    <location>
        <begin position="84"/>
        <end position="94"/>
    </location>
</feature>
<dbReference type="OrthoDB" id="8060319at2759"/>
<feature type="compositionally biased region" description="Basic and acidic residues" evidence="1">
    <location>
        <begin position="117"/>
        <end position="127"/>
    </location>
</feature>
<sequence>MVTAACSLTLPHFVIRRNLALCKKMAELSVDNENERIRITTSTPPGSPRDRMDSSLSPLRKISDPWNISLNHIDELPIFSIRSIAPSSRSPSPIENISITSIPEVDEPNPEEEEADDSNRSHDQRLHDHDTDLVSLEEINAQIHTPTSYRPKRAMSLDTIFEGVFLETPPRRLDCNSAPRRRQFHSPPRRRMRSSLSCLVLEE</sequence>
<feature type="compositionally biased region" description="Basic residues" evidence="1">
    <location>
        <begin position="179"/>
        <end position="193"/>
    </location>
</feature>
<feature type="region of interest" description="Disordered" evidence="1">
    <location>
        <begin position="84"/>
        <end position="127"/>
    </location>
</feature>
<dbReference type="EMBL" id="LR899010">
    <property type="protein sequence ID" value="CAD7082578.1"/>
    <property type="molecule type" value="Genomic_DNA"/>
</dbReference>
<evidence type="ECO:0000313" key="3">
    <source>
        <dbReference type="Proteomes" id="UP000594454"/>
    </source>
</evidence>
<evidence type="ECO:0000256" key="1">
    <source>
        <dbReference type="SAM" id="MobiDB-lite"/>
    </source>
</evidence>
<dbReference type="InParanoid" id="A0A7R8YRC4"/>
<evidence type="ECO:0000313" key="2">
    <source>
        <dbReference type="EMBL" id="CAD7082578.1"/>
    </source>
</evidence>
<protein>
    <submittedName>
        <fullName evidence="2">Uncharacterized protein</fullName>
    </submittedName>
</protein>
<organism evidence="2 3">
    <name type="scientific">Hermetia illucens</name>
    <name type="common">Black soldier fly</name>
    <dbReference type="NCBI Taxonomy" id="343691"/>
    <lineage>
        <taxon>Eukaryota</taxon>
        <taxon>Metazoa</taxon>
        <taxon>Ecdysozoa</taxon>
        <taxon>Arthropoda</taxon>
        <taxon>Hexapoda</taxon>
        <taxon>Insecta</taxon>
        <taxon>Pterygota</taxon>
        <taxon>Neoptera</taxon>
        <taxon>Endopterygota</taxon>
        <taxon>Diptera</taxon>
        <taxon>Brachycera</taxon>
        <taxon>Stratiomyomorpha</taxon>
        <taxon>Stratiomyidae</taxon>
        <taxon>Hermetiinae</taxon>
        <taxon>Hermetia</taxon>
    </lineage>
</organism>
<reference evidence="2 3" key="1">
    <citation type="submission" date="2020-11" db="EMBL/GenBank/DDBJ databases">
        <authorList>
            <person name="Wallbank WR R."/>
            <person name="Pardo Diaz C."/>
            <person name="Kozak K."/>
            <person name="Martin S."/>
            <person name="Jiggins C."/>
            <person name="Moest M."/>
            <person name="Warren A I."/>
            <person name="Generalovic N T."/>
            <person name="Byers J.R.P. K."/>
            <person name="Montejo-Kovacevich G."/>
            <person name="Yen C E."/>
        </authorList>
    </citation>
    <scope>NUCLEOTIDE SEQUENCE [LARGE SCALE GENOMIC DNA]</scope>
</reference>
<accession>A0A7R8YRC4</accession>
<name>A0A7R8YRC4_HERIL</name>
<dbReference type="AlphaFoldDB" id="A0A7R8YRC4"/>
<feature type="region of interest" description="Disordered" evidence="1">
    <location>
        <begin position="176"/>
        <end position="197"/>
    </location>
</feature>
<dbReference type="Proteomes" id="UP000594454">
    <property type="component" value="Chromosome 2"/>
</dbReference>
<proteinExistence type="predicted"/>
<feature type="compositionally biased region" description="Acidic residues" evidence="1">
    <location>
        <begin position="104"/>
        <end position="116"/>
    </location>
</feature>
<keyword evidence="3" id="KW-1185">Reference proteome</keyword>